<name>A0A1S9N5W5_CLOBE</name>
<gene>
    <name evidence="1" type="ORF">CBEIBR21_14060</name>
</gene>
<comment type="caution">
    <text evidence="1">The sequence shown here is derived from an EMBL/GenBank/DDBJ whole genome shotgun (WGS) entry which is preliminary data.</text>
</comment>
<dbReference type="Proteomes" id="UP000190959">
    <property type="component" value="Unassembled WGS sequence"/>
</dbReference>
<proteinExistence type="predicted"/>
<dbReference type="RefSeq" id="WP_078115959.1">
    <property type="nucleotide sequence ID" value="NZ_MWMH01000004.1"/>
</dbReference>
<protein>
    <submittedName>
        <fullName evidence="1">Uncharacterized protein</fullName>
    </submittedName>
</protein>
<dbReference type="EMBL" id="MWMH01000004">
    <property type="protein sequence ID" value="OOP72926.1"/>
    <property type="molecule type" value="Genomic_DNA"/>
</dbReference>
<evidence type="ECO:0000313" key="1">
    <source>
        <dbReference type="EMBL" id="OOP72926.1"/>
    </source>
</evidence>
<evidence type="ECO:0000313" key="2">
    <source>
        <dbReference type="Proteomes" id="UP000190959"/>
    </source>
</evidence>
<dbReference type="AlphaFoldDB" id="A0A1S9N5W5"/>
<organism evidence="1 2">
    <name type="scientific">Clostridium beijerinckii</name>
    <name type="common">Clostridium MP</name>
    <dbReference type="NCBI Taxonomy" id="1520"/>
    <lineage>
        <taxon>Bacteria</taxon>
        <taxon>Bacillati</taxon>
        <taxon>Bacillota</taxon>
        <taxon>Clostridia</taxon>
        <taxon>Eubacteriales</taxon>
        <taxon>Clostridiaceae</taxon>
        <taxon>Clostridium</taxon>
    </lineage>
</organism>
<reference evidence="1 2" key="1">
    <citation type="submission" date="2017-02" db="EMBL/GenBank/DDBJ databases">
        <title>Genome sequence of Clostridium beijerinckii Br21.</title>
        <authorList>
            <person name="Fonseca B.C."/>
            <person name="Guazzaroni M.E."/>
            <person name="Riano-Pachon D.M."/>
            <person name="Reginatto V."/>
        </authorList>
    </citation>
    <scope>NUCLEOTIDE SEQUENCE [LARGE SCALE GENOMIC DNA]</scope>
    <source>
        <strain evidence="1 2">Br21</strain>
    </source>
</reference>
<accession>A0A1S9N5W5</accession>
<sequence>MEYIKCHNTGKYKPCLDDYAYDKEWESLENTGLSLSQIHNQALDVSGYEIITPCPYCNKEPEYYREKKNNKKQV</sequence>